<evidence type="ECO:0000313" key="2">
    <source>
        <dbReference type="EMBL" id="GER89389.1"/>
    </source>
</evidence>
<dbReference type="EMBL" id="BKZW01000001">
    <property type="protein sequence ID" value="GER89389.1"/>
    <property type="molecule type" value="Genomic_DNA"/>
</dbReference>
<dbReference type="Gene3D" id="3.30.70.100">
    <property type="match status" value="1"/>
</dbReference>
<sequence length="137" mass="15788">MLFYLRSNGYANKVEAIIVQQSSELLVVTLARVLPEKDIEARGRIRSVVETLRSAPGLISTRIYAGRNNGMFYLLFTTWDDEESWLKAQERHTPRQLLSLHAKDLLVAPPEQWLMYYLWGYSRPTQPPQHAAVQLMG</sequence>
<accession>A0A5J4KTK8</accession>
<evidence type="ECO:0000259" key="1">
    <source>
        <dbReference type="Pfam" id="PF03992"/>
    </source>
</evidence>
<dbReference type="Proteomes" id="UP000326912">
    <property type="component" value="Unassembled WGS sequence"/>
</dbReference>
<name>A0A5J4KTK8_9CHLR</name>
<dbReference type="InterPro" id="IPR007138">
    <property type="entry name" value="ABM_dom"/>
</dbReference>
<dbReference type="InterPro" id="IPR011008">
    <property type="entry name" value="Dimeric_a/b-barrel"/>
</dbReference>
<reference evidence="2 3" key="1">
    <citation type="submission" date="2019-10" db="EMBL/GenBank/DDBJ databases">
        <title>Dictyobacter vulcani sp. nov., within the class Ktedonobacteria, isolated from soil of volcanic Mt. Zao.</title>
        <authorList>
            <person name="Zheng Y."/>
            <person name="Wang C.M."/>
            <person name="Sakai Y."/>
            <person name="Abe K."/>
            <person name="Yokota A."/>
            <person name="Yabe S."/>
        </authorList>
    </citation>
    <scope>NUCLEOTIDE SEQUENCE [LARGE SCALE GENOMIC DNA]</scope>
    <source>
        <strain evidence="2 3">W12</strain>
    </source>
</reference>
<organism evidence="2 3">
    <name type="scientific">Dictyobacter vulcani</name>
    <dbReference type="NCBI Taxonomy" id="2607529"/>
    <lineage>
        <taxon>Bacteria</taxon>
        <taxon>Bacillati</taxon>
        <taxon>Chloroflexota</taxon>
        <taxon>Ktedonobacteria</taxon>
        <taxon>Ktedonobacterales</taxon>
        <taxon>Dictyobacteraceae</taxon>
        <taxon>Dictyobacter</taxon>
    </lineage>
</organism>
<dbReference type="Pfam" id="PF03992">
    <property type="entry name" value="ABM"/>
    <property type="match status" value="1"/>
</dbReference>
<proteinExistence type="predicted"/>
<protein>
    <recommendedName>
        <fullName evidence="1">ABM domain-containing protein</fullName>
    </recommendedName>
</protein>
<evidence type="ECO:0000313" key="3">
    <source>
        <dbReference type="Proteomes" id="UP000326912"/>
    </source>
</evidence>
<dbReference type="AlphaFoldDB" id="A0A5J4KTK8"/>
<feature type="domain" description="ABM" evidence="1">
    <location>
        <begin position="27"/>
        <end position="89"/>
    </location>
</feature>
<gene>
    <name evidence="2" type="ORF">KDW_35510</name>
</gene>
<dbReference type="SUPFAM" id="SSF54909">
    <property type="entry name" value="Dimeric alpha+beta barrel"/>
    <property type="match status" value="1"/>
</dbReference>
<comment type="caution">
    <text evidence="2">The sequence shown here is derived from an EMBL/GenBank/DDBJ whole genome shotgun (WGS) entry which is preliminary data.</text>
</comment>
<keyword evidence="3" id="KW-1185">Reference proteome</keyword>